<comment type="subcellular location">
    <subcellularLocation>
        <location evidence="1">Membrane</location>
        <topology evidence="1">Multi-pass membrane protein</topology>
    </subcellularLocation>
</comment>
<dbReference type="InterPro" id="IPR051633">
    <property type="entry name" value="AceTr"/>
</dbReference>
<evidence type="ECO:0000256" key="4">
    <source>
        <dbReference type="ARBA" id="ARBA00022989"/>
    </source>
</evidence>
<keyword evidence="4 7" id="KW-1133">Transmembrane helix</keyword>
<dbReference type="GO" id="GO:0005886">
    <property type="term" value="C:plasma membrane"/>
    <property type="evidence" value="ECO:0007669"/>
    <property type="project" value="TreeGrafter"/>
</dbReference>
<feature type="transmembrane region" description="Helical" evidence="7">
    <location>
        <begin position="163"/>
        <end position="181"/>
    </location>
</feature>
<evidence type="ECO:0000256" key="5">
    <source>
        <dbReference type="ARBA" id="ARBA00023136"/>
    </source>
</evidence>
<organism evidence="8 9">
    <name type="scientific">Candida boidinii</name>
    <name type="common">Yeast</name>
    <dbReference type="NCBI Taxonomy" id="5477"/>
    <lineage>
        <taxon>Eukaryota</taxon>
        <taxon>Fungi</taxon>
        <taxon>Dikarya</taxon>
        <taxon>Ascomycota</taxon>
        <taxon>Saccharomycotina</taxon>
        <taxon>Pichiomycetes</taxon>
        <taxon>Pichiales</taxon>
        <taxon>Pichiaceae</taxon>
        <taxon>Ogataea</taxon>
        <taxon>Ogataea/Candida clade</taxon>
    </lineage>
</organism>
<dbReference type="GO" id="GO:0015123">
    <property type="term" value="F:acetate transmembrane transporter activity"/>
    <property type="evidence" value="ECO:0007669"/>
    <property type="project" value="TreeGrafter"/>
</dbReference>
<keyword evidence="9" id="KW-1185">Reference proteome</keyword>
<keyword evidence="5 7" id="KW-0472">Membrane</keyword>
<proteinExistence type="inferred from homology"/>
<accession>A0A9W6SW95</accession>
<comment type="caution">
    <text evidence="8">The sequence shown here is derived from an EMBL/GenBank/DDBJ whole genome shotgun (WGS) entry which is preliminary data.</text>
</comment>
<dbReference type="PANTHER" id="PTHR31123:SF1">
    <property type="entry name" value="ACCUMULATION OF DYADS PROTEIN 2-RELATED"/>
    <property type="match status" value="1"/>
</dbReference>
<evidence type="ECO:0000313" key="9">
    <source>
        <dbReference type="Proteomes" id="UP001165120"/>
    </source>
</evidence>
<evidence type="ECO:0000256" key="1">
    <source>
        <dbReference type="ARBA" id="ARBA00004141"/>
    </source>
</evidence>
<reference evidence="8" key="1">
    <citation type="submission" date="2023-04" db="EMBL/GenBank/DDBJ databases">
        <title>Candida boidinii NBRC 10035.</title>
        <authorList>
            <person name="Ichikawa N."/>
            <person name="Sato H."/>
            <person name="Tonouchi N."/>
        </authorList>
    </citation>
    <scope>NUCLEOTIDE SEQUENCE</scope>
    <source>
        <strain evidence="8">NBRC 10035</strain>
    </source>
</reference>
<feature type="transmembrane region" description="Helical" evidence="7">
    <location>
        <begin position="246"/>
        <end position="266"/>
    </location>
</feature>
<evidence type="ECO:0000256" key="2">
    <source>
        <dbReference type="ARBA" id="ARBA00005587"/>
    </source>
</evidence>
<comment type="similarity">
    <text evidence="2">Belongs to the acetate uptake transporter (AceTr) (TC 2.A.96) family.</text>
</comment>
<gene>
    <name evidence="8" type="ORF">Cboi02_000089800</name>
</gene>
<evidence type="ECO:0000256" key="7">
    <source>
        <dbReference type="SAM" id="Phobius"/>
    </source>
</evidence>
<dbReference type="AlphaFoldDB" id="A0A9W6SW95"/>
<dbReference type="Pfam" id="PF01184">
    <property type="entry name" value="Gpr1_Fun34_YaaH"/>
    <property type="match status" value="1"/>
</dbReference>
<feature type="transmembrane region" description="Helical" evidence="7">
    <location>
        <begin position="217"/>
        <end position="234"/>
    </location>
</feature>
<dbReference type="InterPro" id="IPR000791">
    <property type="entry name" value="Gpr1/Fun34/SatP-like"/>
</dbReference>
<name>A0A9W6SW95_CANBO</name>
<evidence type="ECO:0000313" key="8">
    <source>
        <dbReference type="EMBL" id="GME67484.1"/>
    </source>
</evidence>
<feature type="region of interest" description="Disordered" evidence="6">
    <location>
        <begin position="1"/>
        <end position="25"/>
    </location>
</feature>
<dbReference type="Proteomes" id="UP001165120">
    <property type="component" value="Unassembled WGS sequence"/>
</dbReference>
<dbReference type="PANTHER" id="PTHR31123">
    <property type="entry name" value="ACCUMULATION OF DYADS PROTEIN 2-RELATED"/>
    <property type="match status" value="1"/>
</dbReference>
<feature type="compositionally biased region" description="Polar residues" evidence="6">
    <location>
        <begin position="10"/>
        <end position="20"/>
    </location>
</feature>
<evidence type="ECO:0000256" key="6">
    <source>
        <dbReference type="SAM" id="MobiDB-lite"/>
    </source>
</evidence>
<dbReference type="PROSITE" id="PS01114">
    <property type="entry name" value="GPR1_FUN34_YAAH"/>
    <property type="match status" value="1"/>
</dbReference>
<evidence type="ECO:0000256" key="3">
    <source>
        <dbReference type="ARBA" id="ARBA00022692"/>
    </source>
</evidence>
<dbReference type="InterPro" id="IPR047622">
    <property type="entry name" value="GPR1_FUN34_YAAH"/>
</dbReference>
<dbReference type="EMBL" id="BSXN01000182">
    <property type="protein sequence ID" value="GME67484.1"/>
    <property type="molecule type" value="Genomic_DNA"/>
</dbReference>
<protein>
    <submittedName>
        <fullName evidence="8">Unnamed protein product</fullName>
    </submittedName>
</protein>
<sequence>MPYDLEKQLSVDSSPGNQQPPVGLYDHDVRTTKTASHTDDDYSSMHKVGKIVTSDDGNYVWLGRTKFNKYELLEAFGGTLNPGLAAPSKHKFGNPAPLGLSAFALTTFVLSLVNAGAMGVSHDNIVVGLAIFYGGLVQLLAGMWELAVENTFGGLSLGSYGGFWMSFGAISIPFFGISDAYKNNPIEFENALGFYLIGWAIFTAMLCLVTIKSTVGFFSLFFFLTLTFLMLGIGKLGHSDNCTTAGGVLGIITAFIAWYNAFAGVANEQNSYITVHALPIPKFGRQANEKETKHYQ</sequence>
<feature type="transmembrane region" description="Helical" evidence="7">
    <location>
        <begin position="96"/>
        <end position="113"/>
    </location>
</feature>
<feature type="transmembrane region" description="Helical" evidence="7">
    <location>
        <begin position="125"/>
        <end position="143"/>
    </location>
</feature>
<dbReference type="NCBIfam" id="NF038013">
    <property type="entry name" value="AceTr_1"/>
    <property type="match status" value="1"/>
</dbReference>
<keyword evidence="3 7" id="KW-0812">Transmembrane</keyword>
<feature type="transmembrane region" description="Helical" evidence="7">
    <location>
        <begin position="193"/>
        <end position="211"/>
    </location>
</feature>